<evidence type="ECO:0008006" key="4">
    <source>
        <dbReference type="Google" id="ProtNLM"/>
    </source>
</evidence>
<dbReference type="AlphaFoldDB" id="A0AB37U8T4"/>
<feature type="compositionally biased region" description="Basic residues" evidence="1">
    <location>
        <begin position="225"/>
        <end position="236"/>
    </location>
</feature>
<gene>
    <name evidence="2" type="ORF">DSM107010_70050</name>
</gene>
<dbReference type="EMBL" id="RSCK01000172">
    <property type="protein sequence ID" value="RUS97431.1"/>
    <property type="molecule type" value="Genomic_DNA"/>
</dbReference>
<proteinExistence type="predicted"/>
<dbReference type="Proteomes" id="UP000282574">
    <property type="component" value="Unassembled WGS sequence"/>
</dbReference>
<organism evidence="2 3">
    <name type="scientific">Chroococcidiopsis cubana SAG 39.79</name>
    <dbReference type="NCBI Taxonomy" id="388085"/>
    <lineage>
        <taxon>Bacteria</taxon>
        <taxon>Bacillati</taxon>
        <taxon>Cyanobacteriota</taxon>
        <taxon>Cyanophyceae</taxon>
        <taxon>Chroococcidiopsidales</taxon>
        <taxon>Chroococcidiopsidaceae</taxon>
        <taxon>Chroococcidiopsis</taxon>
    </lineage>
</organism>
<name>A0AB37U8T4_9CYAN</name>
<evidence type="ECO:0000313" key="2">
    <source>
        <dbReference type="EMBL" id="RUS97431.1"/>
    </source>
</evidence>
<keyword evidence="3" id="KW-1185">Reference proteome</keyword>
<comment type="caution">
    <text evidence="2">The sequence shown here is derived from an EMBL/GenBank/DDBJ whole genome shotgun (WGS) entry which is preliminary data.</text>
</comment>
<accession>A0AB37U8T4</accession>
<feature type="region of interest" description="Disordered" evidence="1">
    <location>
        <begin position="195"/>
        <end position="236"/>
    </location>
</feature>
<protein>
    <recommendedName>
        <fullName evidence="4">Tail assembly chaperone</fullName>
    </recommendedName>
</protein>
<evidence type="ECO:0000256" key="1">
    <source>
        <dbReference type="SAM" id="MobiDB-lite"/>
    </source>
</evidence>
<reference evidence="2 3" key="1">
    <citation type="journal article" date="2019" name="Genome Biol. Evol.">
        <title>Day and night: Metabolic profiles and evolutionary relationships of six axenic non-marine cyanobacteria.</title>
        <authorList>
            <person name="Will S.E."/>
            <person name="Henke P."/>
            <person name="Boedeker C."/>
            <person name="Huang S."/>
            <person name="Brinkmann H."/>
            <person name="Rohde M."/>
            <person name="Jarek M."/>
            <person name="Friedl T."/>
            <person name="Seufert S."/>
            <person name="Schumacher M."/>
            <person name="Overmann J."/>
            <person name="Neumann-Schaal M."/>
            <person name="Petersen J."/>
        </authorList>
    </citation>
    <scope>NUCLEOTIDE SEQUENCE [LARGE SCALE GENOMIC DNA]</scope>
    <source>
        <strain evidence="2 3">SAG 39.79</strain>
    </source>
</reference>
<evidence type="ECO:0000313" key="3">
    <source>
        <dbReference type="Proteomes" id="UP000282574"/>
    </source>
</evidence>
<sequence>MNMPFNIRQLDRLSYDDVEPILDNYISGAIEQFVNSPEGEAHLKNYPEGGGWIGTFIEMGYNYGETTLPKMTKGNVQTLMEYTLPRKVTIFDPAEAEDAIPELVAFWQFLQREYNLRSAKAIVKYLESLASQFPNMMSDPSRGGIAKAFMMMGDQAGFDMTAPEGIQAFQQQYNASLKSAPPDLTTNALKNLIQGGLALPDSERSTPSPSIPKGMGMQKAPPAKKTPRKRTSRKKK</sequence>